<dbReference type="SMART" id="SM00184">
    <property type="entry name" value="RING"/>
    <property type="match status" value="1"/>
</dbReference>
<reference evidence="10" key="2">
    <citation type="submission" date="2020-02" db="EMBL/GenBank/DDBJ databases">
        <title>Esox lucius (northern pike) genome, fEsoLuc1, primary haplotype.</title>
        <authorList>
            <person name="Myers G."/>
            <person name="Karagic N."/>
            <person name="Meyer A."/>
            <person name="Pippel M."/>
            <person name="Reichard M."/>
            <person name="Winkler S."/>
            <person name="Tracey A."/>
            <person name="Sims Y."/>
            <person name="Howe K."/>
            <person name="Rhie A."/>
            <person name="Formenti G."/>
            <person name="Durbin R."/>
            <person name="Fedrigo O."/>
            <person name="Jarvis E.D."/>
        </authorList>
    </citation>
    <scope>NUCLEOTIDE SEQUENCE [LARGE SCALE GENOMIC DNA]</scope>
</reference>
<sequence>MADFPLPPGPLSPDGALLREIHISLLECKVCFEKYNSSPKERRPQNLFCGHVLCLECVRALSHPVLKKLECPFCRQLCDVETTSHCRALTDLQELLHCHAPKSAVPHRAKEGSGCGRGVGSGALQLCSAYGGWGTLINPTGLAVFRSSGTAVVVHDGDQRVAVFGPQGRRLHGFGQKGRGPGEVCYAADVAVTPGGYVVVTDAGDGAVKVFSSRGSVVLVARDSFQTPWGVDVDNCGHILVTDIRAGMLFRLVVDFARGVTLTNRAVVTRLHRPKAVACCWATGNVALVETLPCTTTDTTSPTGPQPTRLTLFNKDFDILSQIDSFGLSLGASIWPCVSAVAFDRFGDVIVTDSQQGLVWSLGKLQASPVLTPLVSADLVRPVGLVATAQNMLIVLDSGDHAVKMYSVS</sequence>
<feature type="domain" description="RING-type" evidence="9">
    <location>
        <begin position="28"/>
        <end position="75"/>
    </location>
</feature>
<organism evidence="10 11">
    <name type="scientific">Esox lucius</name>
    <name type="common">Northern pike</name>
    <dbReference type="NCBI Taxonomy" id="8010"/>
    <lineage>
        <taxon>Eukaryota</taxon>
        <taxon>Metazoa</taxon>
        <taxon>Chordata</taxon>
        <taxon>Craniata</taxon>
        <taxon>Vertebrata</taxon>
        <taxon>Euteleostomi</taxon>
        <taxon>Actinopterygii</taxon>
        <taxon>Neopterygii</taxon>
        <taxon>Teleostei</taxon>
        <taxon>Protacanthopterygii</taxon>
        <taxon>Esociformes</taxon>
        <taxon>Esocidae</taxon>
        <taxon>Esox</taxon>
    </lineage>
</organism>
<dbReference type="PROSITE" id="PS50089">
    <property type="entry name" value="ZF_RING_2"/>
    <property type="match status" value="1"/>
</dbReference>
<dbReference type="Ensembl" id="ENSELUT00000017335.3">
    <property type="protein sequence ID" value="ENSELUP00000001472.2"/>
    <property type="gene ID" value="ENSELUG00000002945.3"/>
</dbReference>
<dbReference type="PROSITE" id="PS51125">
    <property type="entry name" value="NHL"/>
    <property type="match status" value="1"/>
</dbReference>
<dbReference type="STRING" id="8010.ENSELUP00000001472"/>
<evidence type="ECO:0000256" key="3">
    <source>
        <dbReference type="ARBA" id="ARBA00022723"/>
    </source>
</evidence>
<dbReference type="Pfam" id="PF14634">
    <property type="entry name" value="zf-RING_5"/>
    <property type="match status" value="1"/>
</dbReference>
<keyword evidence="5 7" id="KW-0863">Zinc-finger</keyword>
<dbReference type="InterPro" id="IPR001258">
    <property type="entry name" value="NHL_repeat"/>
</dbReference>
<dbReference type="PROSITE" id="PS00518">
    <property type="entry name" value="ZF_RING_1"/>
    <property type="match status" value="1"/>
</dbReference>
<name>A0A3P8XEH0_ESOLU</name>
<dbReference type="GO" id="GO:0061630">
    <property type="term" value="F:ubiquitin protein ligase activity"/>
    <property type="evidence" value="ECO:0007669"/>
    <property type="project" value="UniProtKB-EC"/>
</dbReference>
<dbReference type="SUPFAM" id="SSF57850">
    <property type="entry name" value="RING/U-box"/>
    <property type="match status" value="1"/>
</dbReference>
<dbReference type="GeneTree" id="ENSGT00730000111361"/>
<dbReference type="CDD" id="cd16516">
    <property type="entry name" value="RING-HC_malin"/>
    <property type="match status" value="1"/>
</dbReference>
<evidence type="ECO:0000313" key="11">
    <source>
        <dbReference type="Proteomes" id="UP000265140"/>
    </source>
</evidence>
<dbReference type="CDD" id="cd14961">
    <property type="entry name" value="NHL_TRIM32_like"/>
    <property type="match status" value="1"/>
</dbReference>
<evidence type="ECO:0000256" key="7">
    <source>
        <dbReference type="PROSITE-ProRule" id="PRU00175"/>
    </source>
</evidence>
<dbReference type="Bgee" id="ENSELUG00000002945">
    <property type="expression patterns" value="Expressed in muscle tissue and 6 other cell types or tissues"/>
</dbReference>
<dbReference type="PANTHER" id="PTHR24104">
    <property type="entry name" value="E3 UBIQUITIN-PROTEIN LIGASE NHLRC1-RELATED"/>
    <property type="match status" value="1"/>
</dbReference>
<dbReference type="PANTHER" id="PTHR24104:SF47">
    <property type="entry name" value="E3 UBIQUITIN-PROTEIN LIGASE NHLRC1"/>
    <property type="match status" value="1"/>
</dbReference>
<dbReference type="InterPro" id="IPR050952">
    <property type="entry name" value="TRIM-NHL_E3_ligases"/>
</dbReference>
<dbReference type="SUPFAM" id="SSF101898">
    <property type="entry name" value="NHL repeat"/>
    <property type="match status" value="1"/>
</dbReference>
<keyword evidence="11" id="KW-1185">Reference proteome</keyword>
<evidence type="ECO:0000256" key="4">
    <source>
        <dbReference type="ARBA" id="ARBA00022737"/>
    </source>
</evidence>
<evidence type="ECO:0000256" key="8">
    <source>
        <dbReference type="PROSITE-ProRule" id="PRU00504"/>
    </source>
</evidence>
<dbReference type="Proteomes" id="UP000265140">
    <property type="component" value="Chromosome 20"/>
</dbReference>
<dbReference type="InterPro" id="IPR001841">
    <property type="entry name" value="Znf_RING"/>
</dbReference>
<dbReference type="Gene3D" id="2.120.10.30">
    <property type="entry name" value="TolB, C-terminal domain"/>
    <property type="match status" value="1"/>
</dbReference>
<evidence type="ECO:0000256" key="6">
    <source>
        <dbReference type="ARBA" id="ARBA00022833"/>
    </source>
</evidence>
<dbReference type="InterPro" id="IPR011042">
    <property type="entry name" value="6-blade_b-propeller_TolB-like"/>
</dbReference>
<dbReference type="EC" id="2.3.2.27" evidence="2"/>
<evidence type="ECO:0000256" key="1">
    <source>
        <dbReference type="ARBA" id="ARBA00000900"/>
    </source>
</evidence>
<keyword evidence="4" id="KW-0677">Repeat</keyword>
<dbReference type="OMA" id="HHAFGGW"/>
<feature type="repeat" description="NHL" evidence="8">
    <location>
        <begin position="171"/>
        <end position="214"/>
    </location>
</feature>
<gene>
    <name evidence="10" type="primary">NHLRC1</name>
</gene>
<keyword evidence="3" id="KW-0479">Metal-binding</keyword>
<dbReference type="GO" id="GO:0043161">
    <property type="term" value="P:proteasome-mediated ubiquitin-dependent protein catabolic process"/>
    <property type="evidence" value="ECO:0007669"/>
    <property type="project" value="TreeGrafter"/>
</dbReference>
<evidence type="ECO:0000256" key="2">
    <source>
        <dbReference type="ARBA" id="ARBA00012483"/>
    </source>
</evidence>
<reference evidence="10" key="4">
    <citation type="submission" date="2025-09" db="UniProtKB">
        <authorList>
            <consortium name="Ensembl"/>
        </authorList>
    </citation>
    <scope>IDENTIFICATION</scope>
</reference>
<keyword evidence="6" id="KW-0862">Zinc</keyword>
<reference evidence="10" key="3">
    <citation type="submission" date="2025-08" db="UniProtKB">
        <authorList>
            <consortium name="Ensembl"/>
        </authorList>
    </citation>
    <scope>IDENTIFICATION</scope>
</reference>
<dbReference type="GO" id="GO:0008270">
    <property type="term" value="F:zinc ion binding"/>
    <property type="evidence" value="ECO:0007669"/>
    <property type="project" value="UniProtKB-KW"/>
</dbReference>
<dbReference type="InParanoid" id="A0A3P8XEH0"/>
<proteinExistence type="predicted"/>
<accession>A0A3P8XEH0</accession>
<dbReference type="Gene3D" id="3.30.40.10">
    <property type="entry name" value="Zinc/RING finger domain, C3HC4 (zinc finger)"/>
    <property type="match status" value="1"/>
</dbReference>
<dbReference type="GO" id="GO:0000209">
    <property type="term" value="P:protein polyubiquitination"/>
    <property type="evidence" value="ECO:0007669"/>
    <property type="project" value="TreeGrafter"/>
</dbReference>
<dbReference type="AlphaFoldDB" id="A0A3P8XEH0"/>
<comment type="catalytic activity">
    <reaction evidence="1">
        <text>S-ubiquitinyl-[E2 ubiquitin-conjugating enzyme]-L-cysteine + [acceptor protein]-L-lysine = [E2 ubiquitin-conjugating enzyme]-L-cysteine + N(6)-ubiquitinyl-[acceptor protein]-L-lysine.</text>
        <dbReference type="EC" id="2.3.2.27"/>
    </reaction>
</comment>
<evidence type="ECO:0000259" key="9">
    <source>
        <dbReference type="PROSITE" id="PS50089"/>
    </source>
</evidence>
<evidence type="ECO:0000313" key="10">
    <source>
        <dbReference type="Ensembl" id="ENSELUP00000001472.2"/>
    </source>
</evidence>
<reference evidence="11" key="1">
    <citation type="journal article" date="2014" name="PLoS ONE">
        <title>The genome and linkage map of the northern pike (Esox lucius): conserved synteny revealed between the salmonid sister group and the Neoteleostei.</title>
        <authorList>
            <person name="Rondeau E.B."/>
            <person name="Minkley D.R."/>
            <person name="Leong J.S."/>
            <person name="Messmer A.M."/>
            <person name="Jantzen J.R."/>
            <person name="von Schalburg K.R."/>
            <person name="Lemon C."/>
            <person name="Bird N.H."/>
            <person name="Koop B.F."/>
        </authorList>
    </citation>
    <scope>NUCLEOTIDE SEQUENCE</scope>
</reference>
<dbReference type="InterPro" id="IPR017907">
    <property type="entry name" value="Znf_RING_CS"/>
</dbReference>
<evidence type="ECO:0000256" key="5">
    <source>
        <dbReference type="ARBA" id="ARBA00022771"/>
    </source>
</evidence>
<dbReference type="OrthoDB" id="6105938at2759"/>
<dbReference type="InterPro" id="IPR013083">
    <property type="entry name" value="Znf_RING/FYVE/PHD"/>
</dbReference>
<protein>
    <recommendedName>
        <fullName evidence="2">RING-type E3 ubiquitin transferase</fullName>
        <ecNumber evidence="2">2.3.2.27</ecNumber>
    </recommendedName>
</protein>